<evidence type="ECO:0000256" key="9">
    <source>
        <dbReference type="ARBA" id="ARBA00093353"/>
    </source>
</evidence>
<name>A0A9P0ALA2_BEMTA</name>
<accession>A0A9P0ALA2</accession>
<dbReference type="KEGG" id="btab:109029595"/>
<dbReference type="FunFam" id="3.40.50.1820:FF:000037">
    <property type="entry name" value="Lysosomal thioesterase PPT2 homolog"/>
    <property type="match status" value="1"/>
</dbReference>
<evidence type="ECO:0000313" key="10">
    <source>
        <dbReference type="EMBL" id="CAH0393100.1"/>
    </source>
</evidence>
<evidence type="ECO:0000256" key="2">
    <source>
        <dbReference type="ARBA" id="ARBA00010758"/>
    </source>
</evidence>
<evidence type="ECO:0000256" key="6">
    <source>
        <dbReference type="ARBA" id="ARBA00023228"/>
    </source>
</evidence>
<dbReference type="InterPro" id="IPR029058">
    <property type="entry name" value="AB_hydrolase_fold"/>
</dbReference>
<comment type="function">
    <text evidence="9">Catalyzes the cleavage of thioester bonds from S-palmitoyl-CoA or S-palmitoyl-N-acetylcysteamine (unbranched structures) but does not have activity against palmitoylcysteine or palmitoylated proteins, branched structures or bulky head groups. Conversely, hydrolyzes both long and short chain fatty acyl-CoA substrate.</text>
</comment>
<dbReference type="EMBL" id="OU963868">
    <property type="protein sequence ID" value="CAH0393100.1"/>
    <property type="molecule type" value="Genomic_DNA"/>
</dbReference>
<gene>
    <name evidence="10" type="ORF">BEMITA_LOCUS11540</name>
</gene>
<keyword evidence="5" id="KW-0325">Glycoprotein</keyword>
<dbReference type="Gene3D" id="3.40.50.1820">
    <property type="entry name" value="alpha/beta hydrolase"/>
    <property type="match status" value="1"/>
</dbReference>
<comment type="subcellular location">
    <subcellularLocation>
        <location evidence="1">Lysosome</location>
    </subcellularLocation>
</comment>
<protein>
    <recommendedName>
        <fullName evidence="7">palmitoyl-CoA hydrolase</fullName>
        <ecNumber evidence="7">3.1.2.2</ecNumber>
    </recommendedName>
</protein>
<evidence type="ECO:0000256" key="7">
    <source>
        <dbReference type="ARBA" id="ARBA00038848"/>
    </source>
</evidence>
<dbReference type="GO" id="GO:0016790">
    <property type="term" value="F:thiolester hydrolase activity"/>
    <property type="evidence" value="ECO:0007669"/>
    <property type="project" value="UniProtKB-ARBA"/>
</dbReference>
<organism evidence="10 11">
    <name type="scientific">Bemisia tabaci</name>
    <name type="common">Sweetpotato whitefly</name>
    <name type="synonym">Aleurodes tabaci</name>
    <dbReference type="NCBI Taxonomy" id="7038"/>
    <lineage>
        <taxon>Eukaryota</taxon>
        <taxon>Metazoa</taxon>
        <taxon>Ecdysozoa</taxon>
        <taxon>Arthropoda</taxon>
        <taxon>Hexapoda</taxon>
        <taxon>Insecta</taxon>
        <taxon>Pterygota</taxon>
        <taxon>Neoptera</taxon>
        <taxon>Paraneoptera</taxon>
        <taxon>Hemiptera</taxon>
        <taxon>Sternorrhyncha</taxon>
        <taxon>Aleyrodoidea</taxon>
        <taxon>Aleyrodidae</taxon>
        <taxon>Aleyrodinae</taxon>
        <taxon>Bemisia</taxon>
    </lineage>
</organism>
<reference evidence="10" key="1">
    <citation type="submission" date="2021-12" db="EMBL/GenBank/DDBJ databases">
        <authorList>
            <person name="King R."/>
        </authorList>
    </citation>
    <scope>NUCLEOTIDE SEQUENCE</scope>
</reference>
<dbReference type="Pfam" id="PF02089">
    <property type="entry name" value="Palm_thioest"/>
    <property type="match status" value="1"/>
</dbReference>
<dbReference type="GO" id="GO:0005764">
    <property type="term" value="C:lysosome"/>
    <property type="evidence" value="ECO:0007669"/>
    <property type="project" value="UniProtKB-SubCell"/>
</dbReference>
<dbReference type="AlphaFoldDB" id="A0A9P0ALA2"/>
<sequence length="294" mass="33529">MLLLIHAALIQRLGVFLVLFSAISVGDCYKPVFLVHGILSSNRSMEALARRIEEKHPGTKTYVSDRFLKWSSLEPIWRQISRVGEDFKNISDSHPDGFHVIGYSQGGLIARGLLELFPKHNVHTFVSLSSPQAGQYGDSFLHLIFPNLVCATAYELFYSKIGQTISVGNYWNDPYHQKLFFKYSSFLPFLNNMIKSDFSDQFKEGISKLKNMVLIGGPDDGVITPWQSSHFGYFNEDGAIINFKDRTVYINDTMGLQTLDSQNKLQIITLSNVSHFNWHRNHTVTDDFILPWLD</sequence>
<dbReference type="SUPFAM" id="SSF53474">
    <property type="entry name" value="alpha/beta-Hydrolases"/>
    <property type="match status" value="1"/>
</dbReference>
<evidence type="ECO:0000256" key="5">
    <source>
        <dbReference type="ARBA" id="ARBA00023180"/>
    </source>
</evidence>
<evidence type="ECO:0000256" key="1">
    <source>
        <dbReference type="ARBA" id="ARBA00004371"/>
    </source>
</evidence>
<evidence type="ECO:0000256" key="8">
    <source>
        <dbReference type="ARBA" id="ARBA00093223"/>
    </source>
</evidence>
<dbReference type="EC" id="3.1.2.2" evidence="7"/>
<evidence type="ECO:0000256" key="3">
    <source>
        <dbReference type="ARBA" id="ARBA00022729"/>
    </source>
</evidence>
<keyword evidence="11" id="KW-1185">Reference proteome</keyword>
<keyword evidence="4" id="KW-0378">Hydrolase</keyword>
<evidence type="ECO:0000313" key="11">
    <source>
        <dbReference type="Proteomes" id="UP001152759"/>
    </source>
</evidence>
<keyword evidence="6" id="KW-0458">Lysosome</keyword>
<dbReference type="GO" id="GO:0098599">
    <property type="term" value="F:palmitoyl hydrolase activity"/>
    <property type="evidence" value="ECO:0007669"/>
    <property type="project" value="UniProtKB-ARBA"/>
</dbReference>
<evidence type="ECO:0000256" key="4">
    <source>
        <dbReference type="ARBA" id="ARBA00022801"/>
    </source>
</evidence>
<comment type="catalytic activity">
    <reaction evidence="8">
        <text>S-hexadecanoyl-N-acetylcysteamine + H2O = N-acetylcysteamine + hexadecanoate + H(+)</text>
        <dbReference type="Rhea" id="RHEA:84099"/>
        <dbReference type="ChEBI" id="CHEBI:7896"/>
        <dbReference type="ChEBI" id="CHEBI:15377"/>
        <dbReference type="ChEBI" id="CHEBI:15378"/>
        <dbReference type="ChEBI" id="CHEBI:74410"/>
        <dbReference type="ChEBI" id="CHEBI:233601"/>
    </reaction>
</comment>
<keyword evidence="3" id="KW-0732">Signal</keyword>
<dbReference type="Proteomes" id="UP001152759">
    <property type="component" value="Chromosome 7"/>
</dbReference>
<proteinExistence type="inferred from homology"/>
<dbReference type="PANTHER" id="PTHR11247">
    <property type="entry name" value="PALMITOYL-PROTEIN THIOESTERASE/DOLICHYLDIPHOSPHATASE 1"/>
    <property type="match status" value="1"/>
</dbReference>
<comment type="similarity">
    <text evidence="2">Belongs to the palmitoyl-protein thioesterase family.</text>
</comment>
<dbReference type="PANTHER" id="PTHR11247:SF27">
    <property type="entry name" value="LYSOSOMAL THIOESTERASE PPT2"/>
    <property type="match status" value="1"/>
</dbReference>